<comment type="function">
    <text evidence="10">Catalyzes the folate-dependent formation of 5-methyl-uridine at position 54 (M-5-U54) in all tRNAs.</text>
</comment>
<evidence type="ECO:0000256" key="4">
    <source>
        <dbReference type="ARBA" id="ARBA00022630"/>
    </source>
</evidence>
<dbReference type="Gene3D" id="3.50.50.60">
    <property type="entry name" value="FAD/NAD(P)-binding domain"/>
    <property type="match status" value="2"/>
</dbReference>
<evidence type="ECO:0000259" key="11">
    <source>
        <dbReference type="Pfam" id="PF01134"/>
    </source>
</evidence>
<comment type="similarity">
    <text evidence="10">Belongs to the MnmG family. TrmFO subfamily.</text>
</comment>
<dbReference type="EC" id="2.1.1.74" evidence="10"/>
<gene>
    <name evidence="10 12" type="primary">trmFO</name>
    <name evidence="12" type="ORF">IPP58_03640</name>
</gene>
<keyword evidence="6 10" id="KW-0819">tRNA processing</keyword>
<dbReference type="Proteomes" id="UP000886657">
    <property type="component" value="Unassembled WGS sequence"/>
</dbReference>
<dbReference type="GO" id="GO:0005829">
    <property type="term" value="C:cytosol"/>
    <property type="evidence" value="ECO:0007669"/>
    <property type="project" value="TreeGrafter"/>
</dbReference>
<keyword evidence="5 10" id="KW-0808">Transferase</keyword>
<protein>
    <recommendedName>
        <fullName evidence="10">Methylenetetrahydrofolate--tRNA-(uracil-5-)-methyltransferase TrmFO</fullName>
        <ecNumber evidence="10">2.1.1.74</ecNumber>
    </recommendedName>
    <alternativeName>
        <fullName evidence="10">Folate-dependent tRNA (uracil-5-)-methyltransferase</fullName>
    </alternativeName>
    <alternativeName>
        <fullName evidence="10">Folate-dependent tRNA(M-5-U54)-methyltransferase</fullName>
    </alternativeName>
</protein>
<dbReference type="NCBIfam" id="NF003739">
    <property type="entry name" value="PRK05335.1"/>
    <property type="match status" value="1"/>
</dbReference>
<keyword evidence="8 10" id="KW-0521">NADP</keyword>
<dbReference type="NCBIfam" id="TIGR00137">
    <property type="entry name" value="gid_trmFO"/>
    <property type="match status" value="1"/>
</dbReference>
<feature type="binding site" evidence="10">
    <location>
        <begin position="6"/>
        <end position="11"/>
    </location>
    <ligand>
        <name>FAD</name>
        <dbReference type="ChEBI" id="CHEBI:57692"/>
    </ligand>
</feature>
<evidence type="ECO:0000256" key="5">
    <source>
        <dbReference type="ARBA" id="ARBA00022679"/>
    </source>
</evidence>
<comment type="caution">
    <text evidence="12">The sequence shown here is derived from an EMBL/GenBank/DDBJ whole genome shotgun (WGS) entry which is preliminary data.</text>
</comment>
<evidence type="ECO:0000256" key="10">
    <source>
        <dbReference type="HAMAP-Rule" id="MF_01037"/>
    </source>
</evidence>
<keyword evidence="9 10" id="KW-0520">NAD</keyword>
<keyword evidence="4 10" id="KW-0285">Flavoprotein</keyword>
<name>A0A9D7SFJ3_9BACT</name>
<evidence type="ECO:0000256" key="7">
    <source>
        <dbReference type="ARBA" id="ARBA00022827"/>
    </source>
</evidence>
<dbReference type="SUPFAM" id="SSF51905">
    <property type="entry name" value="FAD/NAD(P)-binding domain"/>
    <property type="match status" value="1"/>
</dbReference>
<dbReference type="InterPro" id="IPR002218">
    <property type="entry name" value="MnmG-rel"/>
</dbReference>
<dbReference type="GO" id="GO:0030488">
    <property type="term" value="P:tRNA methylation"/>
    <property type="evidence" value="ECO:0007669"/>
    <property type="project" value="TreeGrafter"/>
</dbReference>
<evidence type="ECO:0000256" key="2">
    <source>
        <dbReference type="ARBA" id="ARBA00022490"/>
    </source>
</evidence>
<evidence type="ECO:0000256" key="8">
    <source>
        <dbReference type="ARBA" id="ARBA00022857"/>
    </source>
</evidence>
<comment type="subcellular location">
    <subcellularLocation>
        <location evidence="10">Cytoplasm</location>
    </subcellularLocation>
</comment>
<comment type="catalytic activity">
    <reaction evidence="10">
        <text>uridine(54) in tRNA + (6R)-5,10-methylene-5,6,7,8-tetrahydrofolate + NADPH + H(+) = 5-methyluridine(54) in tRNA + (6S)-5,6,7,8-tetrahydrofolate + NADP(+)</text>
        <dbReference type="Rhea" id="RHEA:62372"/>
        <dbReference type="Rhea" id="RHEA-COMP:10167"/>
        <dbReference type="Rhea" id="RHEA-COMP:10193"/>
        <dbReference type="ChEBI" id="CHEBI:15378"/>
        <dbReference type="ChEBI" id="CHEBI:15636"/>
        <dbReference type="ChEBI" id="CHEBI:57453"/>
        <dbReference type="ChEBI" id="CHEBI:57783"/>
        <dbReference type="ChEBI" id="CHEBI:58349"/>
        <dbReference type="ChEBI" id="CHEBI:65315"/>
        <dbReference type="ChEBI" id="CHEBI:74447"/>
        <dbReference type="EC" id="2.1.1.74"/>
    </reaction>
</comment>
<dbReference type="PANTHER" id="PTHR11806:SF2">
    <property type="entry name" value="METHYLENETETRAHYDROFOLATE--TRNA-(URACIL-5-)-METHYLTRANSFERASE TRMFO"/>
    <property type="match status" value="1"/>
</dbReference>
<comment type="cofactor">
    <cofactor evidence="1 10">
        <name>FAD</name>
        <dbReference type="ChEBI" id="CHEBI:57692"/>
    </cofactor>
</comment>
<keyword evidence="2 10" id="KW-0963">Cytoplasm</keyword>
<evidence type="ECO:0000256" key="1">
    <source>
        <dbReference type="ARBA" id="ARBA00001974"/>
    </source>
</evidence>
<evidence type="ECO:0000256" key="9">
    <source>
        <dbReference type="ARBA" id="ARBA00023027"/>
    </source>
</evidence>
<keyword evidence="7 10" id="KW-0274">FAD</keyword>
<dbReference type="GO" id="GO:0002098">
    <property type="term" value="P:tRNA wobble uridine modification"/>
    <property type="evidence" value="ECO:0007669"/>
    <property type="project" value="TreeGrafter"/>
</dbReference>
<dbReference type="GO" id="GO:0050660">
    <property type="term" value="F:flavin adenine dinucleotide binding"/>
    <property type="evidence" value="ECO:0007669"/>
    <property type="project" value="UniProtKB-UniRule"/>
</dbReference>
<reference evidence="12" key="1">
    <citation type="submission" date="2020-10" db="EMBL/GenBank/DDBJ databases">
        <title>Connecting structure to function with the recovery of over 1000 high-quality activated sludge metagenome-assembled genomes encoding full-length rRNA genes using long-read sequencing.</title>
        <authorList>
            <person name="Singleton C.M."/>
            <person name="Petriglieri F."/>
            <person name="Kristensen J.M."/>
            <person name="Kirkegaard R.H."/>
            <person name="Michaelsen T.Y."/>
            <person name="Andersen M.H."/>
            <person name="Karst S.M."/>
            <person name="Dueholm M.S."/>
            <person name="Nielsen P.H."/>
            <person name="Albertsen M."/>
        </authorList>
    </citation>
    <scope>NUCLEOTIDE SEQUENCE</scope>
    <source>
        <strain evidence="12">Skiv_18-Q3-R9-52_MAXAC.067</strain>
    </source>
</reference>
<dbReference type="EMBL" id="JADKIO010000005">
    <property type="protein sequence ID" value="MBK9795582.1"/>
    <property type="molecule type" value="Genomic_DNA"/>
</dbReference>
<keyword evidence="3 10" id="KW-0489">Methyltransferase</keyword>
<dbReference type="Pfam" id="PF01134">
    <property type="entry name" value="GIDA"/>
    <property type="match status" value="1"/>
</dbReference>
<proteinExistence type="inferred from homology"/>
<accession>A0A9D7SFJ3</accession>
<sequence length="448" mass="48659">MIHIIGAGLAGSEAAWQLASRGHKVLISEMRPHWTTPAHTTDQAAEMVCSNSFKSDDPSSATGILKAELQRMDSLILRCAEANRVPAGTSLAVDRNAFSHTVTRALREHPNIQWEMAQVTSPDLNSPTILATGPLTTDPLADWLSSVTGSGRLHFYDAIAPIVERDSVDMGIAWMAARYDKGGADFINCPLDKDQYERFLDALLSAERVALSDVDTPYFEACLPIEVMADRGRETLRHGPMKPVGLDDPKTGRWPHAVVQLRQDTLAGEHFNLVGFQTRLKWGAQRDVFRLIPGLEQAEFARFGSIHRNTYVQAPAILDSTLAVKLVPNLWLAGQLSGVEGYLESAAGGLAAAYSVDRALKGLQARPFPVETVLGGLLHYLAQASAKDFGPTNAMLGLLPPLPEGEVDIRGLKRAGGLRAVKQAKGQAHRKRSLASLEAFLSPVNQVR</sequence>
<dbReference type="GO" id="GO:0047151">
    <property type="term" value="F:tRNA (uracil(54)-C5)-methyltransferase activity, 5,10-methylenetetrahydrofolate-dependent"/>
    <property type="evidence" value="ECO:0007669"/>
    <property type="project" value="UniProtKB-UniRule"/>
</dbReference>
<evidence type="ECO:0000313" key="13">
    <source>
        <dbReference type="Proteomes" id="UP000886657"/>
    </source>
</evidence>
<dbReference type="AlphaFoldDB" id="A0A9D7SFJ3"/>
<comment type="catalytic activity">
    <reaction evidence="10">
        <text>uridine(54) in tRNA + (6R)-5,10-methylene-5,6,7,8-tetrahydrofolate + NADH + H(+) = 5-methyluridine(54) in tRNA + (6S)-5,6,7,8-tetrahydrofolate + NAD(+)</text>
        <dbReference type="Rhea" id="RHEA:16873"/>
        <dbReference type="Rhea" id="RHEA-COMP:10167"/>
        <dbReference type="Rhea" id="RHEA-COMP:10193"/>
        <dbReference type="ChEBI" id="CHEBI:15378"/>
        <dbReference type="ChEBI" id="CHEBI:15636"/>
        <dbReference type="ChEBI" id="CHEBI:57453"/>
        <dbReference type="ChEBI" id="CHEBI:57540"/>
        <dbReference type="ChEBI" id="CHEBI:57945"/>
        <dbReference type="ChEBI" id="CHEBI:65315"/>
        <dbReference type="ChEBI" id="CHEBI:74447"/>
        <dbReference type="EC" id="2.1.1.74"/>
    </reaction>
</comment>
<dbReference type="InterPro" id="IPR036188">
    <property type="entry name" value="FAD/NAD-bd_sf"/>
</dbReference>
<feature type="domain" description="MnmG N-terminal" evidence="11">
    <location>
        <begin position="2"/>
        <end position="362"/>
    </location>
</feature>
<dbReference type="InterPro" id="IPR040131">
    <property type="entry name" value="MnmG_N"/>
</dbReference>
<dbReference type="InterPro" id="IPR004417">
    <property type="entry name" value="TrmFO"/>
</dbReference>
<organism evidence="12 13">
    <name type="scientific">Candidatus Geothrix skivensis</name>
    <dbReference type="NCBI Taxonomy" id="2954439"/>
    <lineage>
        <taxon>Bacteria</taxon>
        <taxon>Pseudomonadati</taxon>
        <taxon>Acidobacteriota</taxon>
        <taxon>Holophagae</taxon>
        <taxon>Holophagales</taxon>
        <taxon>Holophagaceae</taxon>
        <taxon>Geothrix</taxon>
    </lineage>
</organism>
<evidence type="ECO:0000313" key="12">
    <source>
        <dbReference type="EMBL" id="MBK9795582.1"/>
    </source>
</evidence>
<dbReference type="HAMAP" id="MF_01037">
    <property type="entry name" value="TrmFO"/>
    <property type="match status" value="1"/>
</dbReference>
<evidence type="ECO:0000256" key="6">
    <source>
        <dbReference type="ARBA" id="ARBA00022694"/>
    </source>
</evidence>
<dbReference type="PANTHER" id="PTHR11806">
    <property type="entry name" value="GLUCOSE INHIBITED DIVISION PROTEIN A"/>
    <property type="match status" value="1"/>
</dbReference>
<evidence type="ECO:0000256" key="3">
    <source>
        <dbReference type="ARBA" id="ARBA00022603"/>
    </source>
</evidence>